<dbReference type="PANTHER" id="PTHR11699">
    <property type="entry name" value="ALDEHYDE DEHYDROGENASE-RELATED"/>
    <property type="match status" value="1"/>
</dbReference>
<dbReference type="InterPro" id="IPR016160">
    <property type="entry name" value="Ald_DH_CS_CYS"/>
</dbReference>
<evidence type="ECO:0000313" key="6">
    <source>
        <dbReference type="Proteomes" id="UP000076612"/>
    </source>
</evidence>
<protein>
    <submittedName>
        <fullName evidence="5">Aldehyde dehydrogenase</fullName>
    </submittedName>
</protein>
<dbReference type="InterPro" id="IPR016163">
    <property type="entry name" value="Ald_DH_C"/>
</dbReference>
<reference evidence="6" key="1">
    <citation type="submission" date="2016-01" db="EMBL/GenBank/DDBJ databases">
        <title>Draft genome of Chromobacterium sp. F49.</title>
        <authorList>
            <person name="Hong K.W."/>
        </authorList>
    </citation>
    <scope>NUCLEOTIDE SEQUENCE [LARGE SCALE GENOMIC DNA]</scope>
    <source>
        <strain evidence="6">M40</strain>
    </source>
</reference>
<evidence type="ECO:0000259" key="3">
    <source>
        <dbReference type="Pfam" id="PF00171"/>
    </source>
</evidence>
<dbReference type="EMBL" id="NCWY01000008">
    <property type="protein sequence ID" value="PAK95374.1"/>
    <property type="molecule type" value="Genomic_DNA"/>
</dbReference>
<reference evidence="4" key="2">
    <citation type="submission" date="2016-01" db="EMBL/GenBank/DDBJ databases">
        <authorList>
            <person name="Hong K.W."/>
        </authorList>
    </citation>
    <scope>NUCLEOTIDE SEQUENCE</scope>
    <source>
        <strain evidence="4">M40</strain>
    </source>
</reference>
<evidence type="ECO:0000313" key="4">
    <source>
        <dbReference type="EMBL" id="KZE23504.1"/>
    </source>
</evidence>
<proteinExistence type="inferred from homology"/>
<sequence>MNGPQKIRSLIGGEWVNGDGGDVRSLDPADPDGAAVAAYRAVTEEQIDAAVGAAVAAAREWDQVGVLARGTILRRAADILDDRADEVAQLMTREHGKTLTDSRIEVAGTVETLHYHSAASRRPNGATYPATHPEEVVRTLRRPVGVVGIITPWNFPIMIPAWKIAPALLWGNTVVWKPASDTPACAAVFAEILHEAGVPSGVLNLVLAPGSLGSHLVGNSAIDAVSFTGSVPVGEQIRATVTGRGARLQMELGGHNPALVFPDADVENAAELIVAASVNSTGQKCTAVRRIIAVGNSYEPLREALVRRFTALRVGPGTDSESELGPVINARAAEEITSAIDQAVAEGAEVIAQAPIPTTVGCWVPPTLLEGSTDQAIARQEVFGPVPLLMRADDLDDAIGLANDTEFGLTASVFTDDERIVRRCLADLTAGLIKVNGPNTGSEIHAPFGGLAASSFPAPREQASDSAAEFFSITKAAYQRLSPVT</sequence>
<evidence type="ECO:0000313" key="5">
    <source>
        <dbReference type="EMBL" id="PAK95374.1"/>
    </source>
</evidence>
<dbReference type="PROSITE" id="PS00070">
    <property type="entry name" value="ALDEHYDE_DEHYDR_CYS"/>
    <property type="match status" value="1"/>
</dbReference>
<comment type="similarity">
    <text evidence="1">Belongs to the aldehyde dehydrogenase family.</text>
</comment>
<dbReference type="InterPro" id="IPR015590">
    <property type="entry name" value="Aldehyde_DH_dom"/>
</dbReference>
<dbReference type="EMBL" id="LQQR01000003">
    <property type="protein sequence ID" value="KZE23504.1"/>
    <property type="molecule type" value="Genomic_DNA"/>
</dbReference>
<gene>
    <name evidence="4" type="ORF">AVW13_04450</name>
    <name evidence="5" type="ORF">B8X04_10925</name>
</gene>
<evidence type="ECO:0000256" key="2">
    <source>
        <dbReference type="ARBA" id="ARBA00023002"/>
    </source>
</evidence>
<dbReference type="InterPro" id="IPR016161">
    <property type="entry name" value="Ald_DH/histidinol_DH"/>
</dbReference>
<dbReference type="Pfam" id="PF00171">
    <property type="entry name" value="Aldedh"/>
    <property type="match status" value="1"/>
</dbReference>
<dbReference type="GO" id="GO:0016620">
    <property type="term" value="F:oxidoreductase activity, acting on the aldehyde or oxo group of donors, NAD or NADP as acceptor"/>
    <property type="evidence" value="ECO:0007669"/>
    <property type="project" value="InterPro"/>
</dbReference>
<dbReference type="FunFam" id="3.40.605.10:FF:000007">
    <property type="entry name" value="NAD/NADP-dependent betaine aldehyde dehydrogenase"/>
    <property type="match status" value="1"/>
</dbReference>
<dbReference type="Gene3D" id="3.40.605.10">
    <property type="entry name" value="Aldehyde Dehydrogenase, Chain A, domain 1"/>
    <property type="match status" value="1"/>
</dbReference>
<dbReference type="Proteomes" id="UP000076612">
    <property type="component" value="Unassembled WGS sequence"/>
</dbReference>
<evidence type="ECO:0000256" key="1">
    <source>
        <dbReference type="ARBA" id="ARBA00009986"/>
    </source>
</evidence>
<comment type="caution">
    <text evidence="5">The sequence shown here is derived from an EMBL/GenBank/DDBJ whole genome shotgun (WGS) entry which is preliminary data.</text>
</comment>
<dbReference type="SUPFAM" id="SSF53720">
    <property type="entry name" value="ALDH-like"/>
    <property type="match status" value="1"/>
</dbReference>
<organism evidence="5 7">
    <name type="scientific">Brevibacterium casei</name>
    <dbReference type="NCBI Taxonomy" id="33889"/>
    <lineage>
        <taxon>Bacteria</taxon>
        <taxon>Bacillati</taxon>
        <taxon>Actinomycetota</taxon>
        <taxon>Actinomycetes</taxon>
        <taxon>Micrococcales</taxon>
        <taxon>Brevibacteriaceae</taxon>
        <taxon>Brevibacterium</taxon>
    </lineage>
</organism>
<keyword evidence="2" id="KW-0560">Oxidoreductase</keyword>
<dbReference type="Proteomes" id="UP000216867">
    <property type="component" value="Unassembled WGS sequence"/>
</dbReference>
<dbReference type="Gene3D" id="3.40.309.10">
    <property type="entry name" value="Aldehyde Dehydrogenase, Chain A, domain 2"/>
    <property type="match status" value="1"/>
</dbReference>
<accession>A0A161TKT8</accession>
<reference evidence="5 7" key="3">
    <citation type="submission" date="2017-04" db="EMBL/GenBank/DDBJ databases">
        <title>Kefir bacterial isolates.</title>
        <authorList>
            <person name="Kim Y."/>
            <person name="Blasche S."/>
            <person name="Patil K.R."/>
        </authorList>
    </citation>
    <scope>NUCLEOTIDE SEQUENCE [LARGE SCALE GENOMIC DNA]</scope>
    <source>
        <strain evidence="5 7">OG2</strain>
    </source>
</reference>
<dbReference type="AlphaFoldDB" id="A0A161TKT8"/>
<name>A0A161TKT8_9MICO</name>
<feature type="domain" description="Aldehyde dehydrogenase" evidence="3">
    <location>
        <begin position="15"/>
        <end position="472"/>
    </location>
</feature>
<evidence type="ECO:0000313" key="7">
    <source>
        <dbReference type="Proteomes" id="UP000216867"/>
    </source>
</evidence>
<dbReference type="STRING" id="33889.AVW13_04450"/>
<dbReference type="InterPro" id="IPR016162">
    <property type="entry name" value="Ald_DH_N"/>
</dbReference>